<proteinExistence type="predicted"/>
<dbReference type="AlphaFoldDB" id="A0A6G1CZK1"/>
<gene>
    <name evidence="1" type="ORF">E2562_008916</name>
</gene>
<keyword evidence="2" id="KW-1185">Reference proteome</keyword>
<accession>A0A6G1CZK1</accession>
<sequence length="85" mass="9462">MANTNDVEKDRTVLVPLAFAVADDVFRKRRGAGWNAWPFVWYVALVTARSPFGVTAARPSMVRFSAAKPWWANRPSLAGWAAALR</sequence>
<dbReference type="EMBL" id="SPHZ02000007">
    <property type="protein sequence ID" value="KAF0905888.1"/>
    <property type="molecule type" value="Genomic_DNA"/>
</dbReference>
<name>A0A6G1CZK1_9ORYZ</name>
<organism evidence="1 2">
    <name type="scientific">Oryza meyeriana var. granulata</name>
    <dbReference type="NCBI Taxonomy" id="110450"/>
    <lineage>
        <taxon>Eukaryota</taxon>
        <taxon>Viridiplantae</taxon>
        <taxon>Streptophyta</taxon>
        <taxon>Embryophyta</taxon>
        <taxon>Tracheophyta</taxon>
        <taxon>Spermatophyta</taxon>
        <taxon>Magnoliopsida</taxon>
        <taxon>Liliopsida</taxon>
        <taxon>Poales</taxon>
        <taxon>Poaceae</taxon>
        <taxon>BOP clade</taxon>
        <taxon>Oryzoideae</taxon>
        <taxon>Oryzeae</taxon>
        <taxon>Oryzinae</taxon>
        <taxon>Oryza</taxon>
        <taxon>Oryza meyeriana</taxon>
    </lineage>
</organism>
<evidence type="ECO:0000313" key="2">
    <source>
        <dbReference type="Proteomes" id="UP000479710"/>
    </source>
</evidence>
<reference evidence="1 2" key="1">
    <citation type="submission" date="2019-11" db="EMBL/GenBank/DDBJ databases">
        <title>Whole genome sequence of Oryza granulata.</title>
        <authorList>
            <person name="Li W."/>
        </authorList>
    </citation>
    <scope>NUCLEOTIDE SEQUENCE [LARGE SCALE GENOMIC DNA]</scope>
    <source>
        <strain evidence="2">cv. Menghai</strain>
        <tissue evidence="1">Leaf</tissue>
    </source>
</reference>
<evidence type="ECO:0000313" key="1">
    <source>
        <dbReference type="EMBL" id="KAF0905888.1"/>
    </source>
</evidence>
<dbReference type="Proteomes" id="UP000479710">
    <property type="component" value="Unassembled WGS sequence"/>
</dbReference>
<protein>
    <submittedName>
        <fullName evidence="1">Uncharacterized protein</fullName>
    </submittedName>
</protein>
<comment type="caution">
    <text evidence="1">The sequence shown here is derived from an EMBL/GenBank/DDBJ whole genome shotgun (WGS) entry which is preliminary data.</text>
</comment>